<reference evidence="2" key="1">
    <citation type="submission" date="2016-06" db="UniProtKB">
        <authorList>
            <consortium name="WormBaseParasite"/>
        </authorList>
    </citation>
    <scope>IDENTIFICATION</scope>
</reference>
<accession>A0A183DN10</accession>
<protein>
    <submittedName>
        <fullName evidence="2">Vanin_C domain-containing protein</fullName>
    </submittedName>
</protein>
<proteinExistence type="predicted"/>
<feature type="chain" id="PRO_5012339465" evidence="1">
    <location>
        <begin position="16"/>
        <end position="198"/>
    </location>
</feature>
<name>A0A183DN10_9BILA</name>
<evidence type="ECO:0000313" key="2">
    <source>
        <dbReference type="WBParaSite" id="GPUH_0001011401-mRNA-1"/>
    </source>
</evidence>
<evidence type="ECO:0000256" key="1">
    <source>
        <dbReference type="SAM" id="SignalP"/>
    </source>
</evidence>
<feature type="signal peptide" evidence="1">
    <location>
        <begin position="1"/>
        <end position="15"/>
    </location>
</feature>
<organism evidence="2">
    <name type="scientific">Gongylonema pulchrum</name>
    <dbReference type="NCBI Taxonomy" id="637853"/>
    <lineage>
        <taxon>Eukaryota</taxon>
        <taxon>Metazoa</taxon>
        <taxon>Ecdysozoa</taxon>
        <taxon>Nematoda</taxon>
        <taxon>Chromadorea</taxon>
        <taxon>Rhabditida</taxon>
        <taxon>Spirurina</taxon>
        <taxon>Spiruromorpha</taxon>
        <taxon>Spiruroidea</taxon>
        <taxon>Gongylonematidae</taxon>
        <taxon>Gongylonema</taxon>
    </lineage>
</organism>
<dbReference type="AlphaFoldDB" id="A0A183DN10"/>
<dbReference type="WBParaSite" id="GPUH_0001011401-mRNA-1">
    <property type="protein sequence ID" value="GPUH_0001011401-mRNA-1"/>
    <property type="gene ID" value="GPUH_0001011401"/>
</dbReference>
<sequence length="198" mass="21806">LSCLFFRFWLSGATRLDVCLLEDKISAAFDCQKITLKQPGPALVDLPEINHAIRIALRAEASSQGMAMIDDLSVTGDICPSFVRDHGVRLFRSGLAHIPDPNVCRLLSCNFEEGQTCLYSSGRVASSHSHFKSRSGAVTALLFRKGKVAVLESPTFRLNTAARIHFLYQSEVSPFLSDPQQLLLQKINITCTQAEPPT</sequence>
<keyword evidence="1" id="KW-0732">Signal</keyword>